<dbReference type="NCBIfam" id="NF003346">
    <property type="entry name" value="PRK04366.1"/>
    <property type="match status" value="1"/>
</dbReference>
<accession>A0ABY7VZ58</accession>
<gene>
    <name evidence="9" type="primary">gcvPB</name>
    <name evidence="9" type="ORF">PQO03_19440</name>
</gene>
<feature type="domain" description="Glycine dehydrogenase C-terminal" evidence="8">
    <location>
        <begin position="819"/>
        <end position="926"/>
    </location>
</feature>
<protein>
    <recommendedName>
        <fullName evidence="3">glycine dehydrogenase (aminomethyl-transferring)</fullName>
        <ecNumber evidence="3">1.4.4.2</ecNumber>
    </recommendedName>
</protein>
<dbReference type="Pfam" id="PF02347">
    <property type="entry name" value="GDC-P"/>
    <property type="match status" value="1"/>
</dbReference>
<keyword evidence="4" id="KW-0663">Pyridoxal phosphate</keyword>
<evidence type="ECO:0000256" key="4">
    <source>
        <dbReference type="ARBA" id="ARBA00022898"/>
    </source>
</evidence>
<comment type="catalytic activity">
    <reaction evidence="6">
        <text>N(6)-[(R)-lipoyl]-L-lysyl-[glycine-cleavage complex H protein] + glycine + H(+) = N(6)-[(R)-S(8)-aminomethyldihydrolipoyl]-L-lysyl-[glycine-cleavage complex H protein] + CO2</text>
        <dbReference type="Rhea" id="RHEA:24304"/>
        <dbReference type="Rhea" id="RHEA-COMP:10494"/>
        <dbReference type="Rhea" id="RHEA-COMP:10495"/>
        <dbReference type="ChEBI" id="CHEBI:15378"/>
        <dbReference type="ChEBI" id="CHEBI:16526"/>
        <dbReference type="ChEBI" id="CHEBI:57305"/>
        <dbReference type="ChEBI" id="CHEBI:83099"/>
        <dbReference type="ChEBI" id="CHEBI:83143"/>
        <dbReference type="EC" id="1.4.4.2"/>
    </reaction>
</comment>
<comment type="function">
    <text evidence="2">The glycine cleavage system catalyzes the degradation of glycine. The P protein binds the alpha-amino group of glycine through its pyridoxal phosphate cofactor; CO(2) is released and the remaining methylamine moiety is then transferred to the lipoamide cofactor of the H protein.</text>
</comment>
<dbReference type="InterPro" id="IPR015424">
    <property type="entry name" value="PyrdxlP-dep_Trfase"/>
</dbReference>
<evidence type="ECO:0000256" key="1">
    <source>
        <dbReference type="ARBA" id="ARBA00001933"/>
    </source>
</evidence>
<dbReference type="InterPro" id="IPR049315">
    <property type="entry name" value="GDC-P_N"/>
</dbReference>
<evidence type="ECO:0000259" key="7">
    <source>
        <dbReference type="Pfam" id="PF02347"/>
    </source>
</evidence>
<dbReference type="PANTHER" id="PTHR11773:SF1">
    <property type="entry name" value="GLYCINE DEHYDROGENASE (DECARBOXYLATING), MITOCHONDRIAL"/>
    <property type="match status" value="1"/>
</dbReference>
<evidence type="ECO:0000313" key="10">
    <source>
        <dbReference type="Proteomes" id="UP001214250"/>
    </source>
</evidence>
<comment type="cofactor">
    <cofactor evidence="1">
        <name>pyridoxal 5'-phosphate</name>
        <dbReference type="ChEBI" id="CHEBI:597326"/>
    </cofactor>
</comment>
<dbReference type="Gene3D" id="3.40.640.10">
    <property type="entry name" value="Type I PLP-dependent aspartate aminotransferase-like (Major domain)"/>
    <property type="match status" value="2"/>
</dbReference>
<sequence length="999" mass="108902">MTYDPSVNPRETKKHYISATEEDIKGMLGALGLEKLEDLYSHIADDIKFDGDVDIAPAKSANQIIEELSAMAAKNNIKPSFQGGGLKAYKVPDITNIVLGIRELTTSYTPYQPERSQGTLTTHWIYQSLISQLTGFEAVNASMYDRATTLYEALKCSQKIQKKKNTVLLLPSLFPNDIEVQLTQCKNTKLNVVILDDPSFAETGLISVDAVAAKVEEIGDDLASIAIPQINSVGSLENVNALTDLAHSAKALAIAIVDPILLATGGLVPPSQWGENGADIFVAEGQHLAIAPNYGGPGLGIFGIRYNKKTAKHIRATAGRFIGNAKDIAGRDCKVIVLSTREQHIKREKANSNICSNEAYIATVAGAAILNRGEEGMKEAATLSRVNAAAAASKLTSFDGVELAFPDAAFYNEFTLKLSVSARKVLDKAKENGIYAGLDVSARIDVSADNFLMLTFTDLQEQSDFDALYATFEAVFGTATTAQELADNTSFLREDVVGIATYSTEELAKYYQDLGYQNISPDSSIYPLGSCTMKYNPYLNDYIAGLDDFQDTHPESDESDVQGNLEMIYQTQEYFKAITGLAGVTTQPVAGAQGEFVGIKLFQAYHEARGDFNRDIILIPHSAHGTNPATATYAGFETKTIEGVKYGIVEIDALPSGEKDHEQLKELIKEYGDRICGVMVTNPNTCGVFETNFKDMSKLIHGVGGLVYMDGANMNAIAGWIDLDKLGVDAVHNNTHKTWSIPHGGGGPGDAFVAVSDKFLDFLPGIQVDKDEKGIFSMRKTDKSIGSIHRHHGNFAHKVRCYTYLQALGCDGVKRMAGVAVLCSRYLFKRLSESYTVLPAGNKIDKVMHEFILTLSPEQFAKAEAAGTPKSMIIARVGKLFLDFGFHAPTVAFPEVFGLMVEPTESYTKDELDRFADACLEILKLVDTNPEVLQTVPHFTPIDRVDDLTANKKPVLSEKLTSLPVIIPNRVEPHVLAQMPIDEIKQLILKAHTEKLALV</sequence>
<dbReference type="Pfam" id="PF21478">
    <property type="entry name" value="GcvP2_C"/>
    <property type="match status" value="1"/>
</dbReference>
<dbReference type="InterPro" id="IPR015422">
    <property type="entry name" value="PyrdxlP-dep_Trfase_small"/>
</dbReference>
<organism evidence="9 10">
    <name type="scientific">Lentisphaera profundi</name>
    <dbReference type="NCBI Taxonomy" id="1658616"/>
    <lineage>
        <taxon>Bacteria</taxon>
        <taxon>Pseudomonadati</taxon>
        <taxon>Lentisphaerota</taxon>
        <taxon>Lentisphaeria</taxon>
        <taxon>Lentisphaerales</taxon>
        <taxon>Lentisphaeraceae</taxon>
        <taxon>Lentisphaera</taxon>
    </lineage>
</organism>
<dbReference type="GO" id="GO:0004375">
    <property type="term" value="F:glycine dehydrogenase (decarboxylating) activity"/>
    <property type="evidence" value="ECO:0007669"/>
    <property type="project" value="UniProtKB-EC"/>
</dbReference>
<dbReference type="SUPFAM" id="SSF53383">
    <property type="entry name" value="PLP-dependent transferases"/>
    <property type="match status" value="2"/>
</dbReference>
<dbReference type="EC" id="1.4.4.2" evidence="3"/>
<evidence type="ECO:0000259" key="8">
    <source>
        <dbReference type="Pfam" id="PF21478"/>
    </source>
</evidence>
<dbReference type="PANTHER" id="PTHR11773">
    <property type="entry name" value="GLYCINE DEHYDROGENASE, DECARBOXYLATING"/>
    <property type="match status" value="1"/>
</dbReference>
<dbReference type="Proteomes" id="UP001214250">
    <property type="component" value="Chromosome 2"/>
</dbReference>
<dbReference type="InterPro" id="IPR020581">
    <property type="entry name" value="GDC_P"/>
</dbReference>
<reference evidence="9 10" key="1">
    <citation type="submission" date="2023-02" db="EMBL/GenBank/DDBJ databases">
        <title>Genome sequence of Lentisphaera profundi SAORIC-696.</title>
        <authorList>
            <person name="Kim e."/>
            <person name="Cho J.-C."/>
            <person name="Choi A."/>
            <person name="Kang I."/>
        </authorList>
    </citation>
    <scope>NUCLEOTIDE SEQUENCE [LARGE SCALE GENOMIC DNA]</scope>
    <source>
        <strain evidence="9 10">SAORIC-696</strain>
    </source>
</reference>
<dbReference type="Gene3D" id="3.90.1150.10">
    <property type="entry name" value="Aspartate Aminotransferase, domain 1"/>
    <property type="match status" value="2"/>
</dbReference>
<dbReference type="RefSeq" id="WP_274152730.1">
    <property type="nucleotide sequence ID" value="NZ_CP117812.1"/>
</dbReference>
<name>A0ABY7VZ58_9BACT</name>
<evidence type="ECO:0000256" key="5">
    <source>
        <dbReference type="ARBA" id="ARBA00023002"/>
    </source>
</evidence>
<evidence type="ECO:0000256" key="2">
    <source>
        <dbReference type="ARBA" id="ARBA00003788"/>
    </source>
</evidence>
<dbReference type="InterPro" id="IPR015421">
    <property type="entry name" value="PyrdxlP-dep_Trfase_major"/>
</dbReference>
<evidence type="ECO:0000256" key="3">
    <source>
        <dbReference type="ARBA" id="ARBA00012134"/>
    </source>
</evidence>
<dbReference type="EMBL" id="CP117812">
    <property type="protein sequence ID" value="WDE98004.1"/>
    <property type="molecule type" value="Genomic_DNA"/>
</dbReference>
<evidence type="ECO:0000256" key="6">
    <source>
        <dbReference type="ARBA" id="ARBA00049026"/>
    </source>
</evidence>
<evidence type="ECO:0000313" key="9">
    <source>
        <dbReference type="EMBL" id="WDE98004.1"/>
    </source>
</evidence>
<proteinExistence type="predicted"/>
<feature type="domain" description="Glycine cleavage system P-protein N-terminal" evidence="7">
    <location>
        <begin position="15"/>
        <end position="450"/>
    </location>
</feature>
<keyword evidence="5 9" id="KW-0560">Oxidoreductase</keyword>
<dbReference type="NCBIfam" id="NF001696">
    <property type="entry name" value="PRK00451.1"/>
    <property type="match status" value="1"/>
</dbReference>
<dbReference type="InterPro" id="IPR049316">
    <property type="entry name" value="GDC-P_C"/>
</dbReference>
<keyword evidence="10" id="KW-1185">Reference proteome</keyword>